<keyword evidence="2" id="KW-1185">Reference proteome</keyword>
<evidence type="ECO:0000313" key="1">
    <source>
        <dbReference type="EMBL" id="POM67223.1"/>
    </source>
</evidence>
<protein>
    <submittedName>
        <fullName evidence="1">Uncharacterized protein</fullName>
    </submittedName>
</protein>
<evidence type="ECO:0000313" key="2">
    <source>
        <dbReference type="Proteomes" id="UP000237271"/>
    </source>
</evidence>
<organism evidence="1 2">
    <name type="scientific">Phytophthora palmivora</name>
    <dbReference type="NCBI Taxonomy" id="4796"/>
    <lineage>
        <taxon>Eukaryota</taxon>
        <taxon>Sar</taxon>
        <taxon>Stramenopiles</taxon>
        <taxon>Oomycota</taxon>
        <taxon>Peronosporomycetes</taxon>
        <taxon>Peronosporales</taxon>
        <taxon>Peronosporaceae</taxon>
        <taxon>Phytophthora</taxon>
    </lineage>
</organism>
<dbReference type="EMBL" id="NCKW01009459">
    <property type="protein sequence ID" value="POM67223.1"/>
    <property type="molecule type" value="Genomic_DNA"/>
</dbReference>
<dbReference type="OrthoDB" id="124258at2759"/>
<dbReference type="Proteomes" id="UP000237271">
    <property type="component" value="Unassembled WGS sequence"/>
</dbReference>
<gene>
    <name evidence="1" type="ORF">PHPALM_16812</name>
</gene>
<dbReference type="AlphaFoldDB" id="A0A2P4XNU5"/>
<proteinExistence type="predicted"/>
<comment type="caution">
    <text evidence="1">The sequence shown here is derived from an EMBL/GenBank/DDBJ whole genome shotgun (WGS) entry which is preliminary data.</text>
</comment>
<accession>A0A2P4XNU5</accession>
<name>A0A2P4XNU5_9STRA</name>
<reference evidence="1 2" key="1">
    <citation type="journal article" date="2017" name="Genome Biol. Evol.">
        <title>Phytophthora megakarya and P. palmivora, closely related causal agents of cacao black pod rot, underwent increases in genome sizes and gene numbers by different mechanisms.</title>
        <authorList>
            <person name="Ali S.S."/>
            <person name="Shao J."/>
            <person name="Lary D.J."/>
            <person name="Kronmiller B."/>
            <person name="Shen D."/>
            <person name="Strem M.D."/>
            <person name="Amoako-Attah I."/>
            <person name="Akrofi A.Y."/>
            <person name="Begoude B.A."/>
            <person name="Ten Hoopen G.M."/>
            <person name="Coulibaly K."/>
            <person name="Kebe B.I."/>
            <person name="Melnick R.L."/>
            <person name="Guiltinan M.J."/>
            <person name="Tyler B.M."/>
            <person name="Meinhardt L.W."/>
            <person name="Bailey B.A."/>
        </authorList>
    </citation>
    <scope>NUCLEOTIDE SEQUENCE [LARGE SCALE GENOMIC DNA]</scope>
    <source>
        <strain evidence="2">sbr112.9</strain>
    </source>
</reference>
<sequence>MTGGLRQLTVPTRNQANRFQGIVAYADVHCPEMWRTFNTTCTQLGDFHWLVIPFADPLFHVFGEHRSKSTVVTTTDHKGTTSPRLAVYGDEFWEAVAEYCPLLRSIEMKTARTTRISIISLFVVSKIERSICDECMLGVRLGGHQRTRLGPLSVLLSEATSLLNEFIICIEGITKLERALHA</sequence>